<dbReference type="GO" id="GO:0043565">
    <property type="term" value="F:sequence-specific DNA binding"/>
    <property type="evidence" value="ECO:0007669"/>
    <property type="project" value="TreeGrafter"/>
</dbReference>
<feature type="chain" id="PRO_5004670262" evidence="3">
    <location>
        <begin position="30"/>
        <end position="487"/>
    </location>
</feature>
<sequence>MKDSGRSALLNTLLLQLLLLLLLLVVPNAIITAAAAAAAAPAAAAAADPVTLTDISLQDFSATTWGESNLGEGHQTLTLGSARQDGYLSSTEEQAAAELQRTIQTSSLGSDIGVAAGRRVLLDGMRADERGLPSREGASMLLHHHTGPLLSEDAASGPPLPVPDLLQAKAIAKQYDLDALHQILDAAEILADFLRPAGMERDVLLLTQQANMIESNVNYMLGLDPVVLQQQQEQQQQQQQQEEEEEEEEEEKDPKLQLQQRQQQQQQQEREEVARQLMYDSTLQLSQLTRAIQASACHVAGQRSIEMMRFESFLNGAYEAALAVMEEQQASSSSSSSSINTKATENVQQELLRFSAAAARETVDVQQARSEMQQLKKKPVNTITEIAAVLKASAAAAEQVHAAAERAVEFVREGMEQLGFLTKDVVVMLEDMQQQAEKLRQFEAAAQGQRPHMTPEELQQLEQAKTAIDAALEELEAIEYIRTWGKK</sequence>
<gene>
    <name evidence="4" type="ORF">EPH_0061670</name>
</gene>
<evidence type="ECO:0000313" key="4">
    <source>
        <dbReference type="EMBL" id="CDI85146.1"/>
    </source>
</evidence>
<dbReference type="AlphaFoldDB" id="U6GXX9"/>
<feature type="region of interest" description="Disordered" evidence="2">
    <location>
        <begin position="232"/>
        <end position="273"/>
    </location>
</feature>
<feature type="compositionally biased region" description="Acidic residues" evidence="2">
    <location>
        <begin position="241"/>
        <end position="251"/>
    </location>
</feature>
<dbReference type="GO" id="GO:0005634">
    <property type="term" value="C:nucleus"/>
    <property type="evidence" value="ECO:0007669"/>
    <property type="project" value="TreeGrafter"/>
</dbReference>
<keyword evidence="3" id="KW-0732">Signal</keyword>
<evidence type="ECO:0000256" key="3">
    <source>
        <dbReference type="SAM" id="SignalP"/>
    </source>
</evidence>
<dbReference type="Proteomes" id="UP000018201">
    <property type="component" value="Unassembled WGS sequence"/>
</dbReference>
<protein>
    <submittedName>
        <fullName evidence="4">Uncharacterized protein</fullName>
    </submittedName>
</protein>
<proteinExistence type="predicted"/>
<feature type="signal peptide" evidence="3">
    <location>
        <begin position="1"/>
        <end position="29"/>
    </location>
</feature>
<organism evidence="4 5">
    <name type="scientific">Eimeria praecox</name>
    <dbReference type="NCBI Taxonomy" id="51316"/>
    <lineage>
        <taxon>Eukaryota</taxon>
        <taxon>Sar</taxon>
        <taxon>Alveolata</taxon>
        <taxon>Apicomplexa</taxon>
        <taxon>Conoidasida</taxon>
        <taxon>Coccidia</taxon>
        <taxon>Eucoccidiorida</taxon>
        <taxon>Eimeriorina</taxon>
        <taxon>Eimeriidae</taxon>
        <taxon>Eimeria</taxon>
    </lineage>
</organism>
<evidence type="ECO:0000256" key="2">
    <source>
        <dbReference type="SAM" id="MobiDB-lite"/>
    </source>
</evidence>
<dbReference type="PANTHER" id="PTHR14312:SF1">
    <property type="entry name" value="BASIC-LEUCINE ZIPPER TRANSCRIPTION FACTOR A"/>
    <property type="match status" value="1"/>
</dbReference>
<reference evidence="4" key="1">
    <citation type="submission" date="2013-10" db="EMBL/GenBank/DDBJ databases">
        <title>Genomic analysis of the causative agents of coccidiosis in chickens.</title>
        <authorList>
            <person name="Reid A.J."/>
            <person name="Blake D."/>
            <person name="Billington K."/>
            <person name="Browne H."/>
            <person name="Dunn M."/>
            <person name="Hung S."/>
            <person name="Kawahara F."/>
            <person name="Miranda-Saavedra D."/>
            <person name="Mourier T."/>
            <person name="Nagra H."/>
            <person name="Otto T.D."/>
            <person name="Rawlings N."/>
            <person name="Sanchez A."/>
            <person name="Sanders M."/>
            <person name="Subramaniam C."/>
            <person name="Tay Y."/>
            <person name="Dear P."/>
            <person name="Doerig C."/>
            <person name="Gruber A."/>
            <person name="Parkinson J."/>
            <person name="Shirley M."/>
            <person name="Wan K.L."/>
            <person name="Berriman M."/>
            <person name="Tomley F."/>
            <person name="Pain A."/>
        </authorList>
    </citation>
    <scope>NUCLEOTIDE SEQUENCE [LARGE SCALE GENOMIC DNA]</scope>
    <source>
        <strain evidence="4">Houghton</strain>
    </source>
</reference>
<dbReference type="PANTHER" id="PTHR14312">
    <property type="entry name" value="CREB/ATF BZIP TRANSCRIPTION FACTOR"/>
    <property type="match status" value="1"/>
</dbReference>
<feature type="compositionally biased region" description="Low complexity" evidence="2">
    <location>
        <begin position="256"/>
        <end position="267"/>
    </location>
</feature>
<dbReference type="VEuPathDB" id="ToxoDB:EPH_0061670"/>
<keyword evidence="1" id="KW-0175">Coiled coil</keyword>
<keyword evidence="5" id="KW-1185">Reference proteome</keyword>
<name>U6GXX9_9EIME</name>
<accession>U6GXX9</accession>
<evidence type="ECO:0000256" key="1">
    <source>
        <dbReference type="SAM" id="Coils"/>
    </source>
</evidence>
<dbReference type="GO" id="GO:0010468">
    <property type="term" value="P:regulation of gene expression"/>
    <property type="evidence" value="ECO:0007669"/>
    <property type="project" value="TreeGrafter"/>
</dbReference>
<evidence type="ECO:0000313" key="5">
    <source>
        <dbReference type="Proteomes" id="UP000018201"/>
    </source>
</evidence>
<dbReference type="EMBL" id="HG693443">
    <property type="protein sequence ID" value="CDI85146.1"/>
    <property type="molecule type" value="Genomic_DNA"/>
</dbReference>
<feature type="coiled-coil region" evidence="1">
    <location>
        <begin position="429"/>
        <end position="481"/>
    </location>
</feature>
<reference evidence="4" key="2">
    <citation type="submission" date="2013-10" db="EMBL/GenBank/DDBJ databases">
        <authorList>
            <person name="Aslett M."/>
        </authorList>
    </citation>
    <scope>NUCLEOTIDE SEQUENCE [LARGE SCALE GENOMIC DNA]</scope>
    <source>
        <strain evidence="4">Houghton</strain>
    </source>
</reference>
<dbReference type="OrthoDB" id="10638249at2759"/>